<dbReference type="Proteomes" id="UP000286147">
    <property type="component" value="Unassembled WGS sequence"/>
</dbReference>
<dbReference type="RefSeq" id="WP_118036094.1">
    <property type="nucleotide sequence ID" value="NZ_QRTP01000018.1"/>
</dbReference>
<accession>A0A412CDP6</accession>
<organism evidence="2 3">
    <name type="scientific">Megamonas rupellensis</name>
    <dbReference type="NCBI Taxonomy" id="491921"/>
    <lineage>
        <taxon>Bacteria</taxon>
        <taxon>Bacillati</taxon>
        <taxon>Bacillota</taxon>
        <taxon>Negativicutes</taxon>
        <taxon>Selenomonadales</taxon>
        <taxon>Selenomonadaceae</taxon>
        <taxon>Megamonas</taxon>
    </lineage>
</organism>
<name>A0A412CDP6_9FIRM</name>
<feature type="coiled-coil region" evidence="1">
    <location>
        <begin position="173"/>
        <end position="222"/>
    </location>
</feature>
<dbReference type="EMBL" id="QRTP01000018">
    <property type="protein sequence ID" value="RGQ81786.1"/>
    <property type="molecule type" value="Genomic_DNA"/>
</dbReference>
<gene>
    <name evidence="2" type="ORF">DWY77_07735</name>
</gene>
<protein>
    <submittedName>
        <fullName evidence="2">Uncharacterized protein</fullName>
    </submittedName>
</protein>
<dbReference type="AlphaFoldDB" id="A0A412CDP6"/>
<evidence type="ECO:0000313" key="3">
    <source>
        <dbReference type="Proteomes" id="UP000286147"/>
    </source>
</evidence>
<keyword evidence="1" id="KW-0175">Coiled coil</keyword>
<proteinExistence type="predicted"/>
<evidence type="ECO:0000313" key="2">
    <source>
        <dbReference type="EMBL" id="RGQ81786.1"/>
    </source>
</evidence>
<reference evidence="2 3" key="1">
    <citation type="submission" date="2018-08" db="EMBL/GenBank/DDBJ databases">
        <title>A genome reference for cultivated species of the human gut microbiota.</title>
        <authorList>
            <person name="Zou Y."/>
            <person name="Xue W."/>
            <person name="Luo G."/>
        </authorList>
    </citation>
    <scope>NUCLEOTIDE SEQUENCE [LARGE SCALE GENOMIC DNA]</scope>
    <source>
        <strain evidence="2 3">AF27-12</strain>
    </source>
</reference>
<sequence length="253" mass="28620">MGIWGLIGGLLDGAGKILGGPIGGLVALGASKLAKYAWNKLSKSNEDIGNAEKLDDNSNITTIEKLNEILYSYEDNYKKLAQTIENETIDIVNKYFLELVNKLKVNKEIENDIGLSNIIQKQQSVTCMIENAITNVIAKKISLDSNECREILELPPGDSKKYKMNNYCDKVLREAHENLVDNITQALNEQNALINSFLEGFINEKERSLNNMHQFLINLEKEQEQHDFNAERIQMLPKLKIELIEQAYYKLGA</sequence>
<comment type="caution">
    <text evidence="2">The sequence shown here is derived from an EMBL/GenBank/DDBJ whole genome shotgun (WGS) entry which is preliminary data.</text>
</comment>
<evidence type="ECO:0000256" key="1">
    <source>
        <dbReference type="SAM" id="Coils"/>
    </source>
</evidence>